<dbReference type="InterPro" id="IPR014756">
    <property type="entry name" value="Ig_E-set"/>
</dbReference>
<dbReference type="AlphaFoldDB" id="A0A2N3HWS2"/>
<feature type="chain" id="PRO_5014613045" description="IPT/TIG domain-containing protein" evidence="1">
    <location>
        <begin position="30"/>
        <end position="388"/>
    </location>
</feature>
<evidence type="ECO:0000256" key="1">
    <source>
        <dbReference type="SAM" id="SignalP"/>
    </source>
</evidence>
<evidence type="ECO:0000313" key="4">
    <source>
        <dbReference type="Proteomes" id="UP000233535"/>
    </source>
</evidence>
<dbReference type="EMBL" id="MVDD01000008">
    <property type="protein sequence ID" value="PKQ62483.1"/>
    <property type="molecule type" value="Genomic_DNA"/>
</dbReference>
<dbReference type="OrthoDB" id="7061696at2"/>
<protein>
    <recommendedName>
        <fullName evidence="2">IPT/TIG domain-containing protein</fullName>
    </recommendedName>
</protein>
<dbReference type="InterPro" id="IPR002909">
    <property type="entry name" value="IPT_dom"/>
</dbReference>
<gene>
    <name evidence="3" type="ORF">BZG02_12205</name>
</gene>
<dbReference type="Proteomes" id="UP000233535">
    <property type="component" value="Unassembled WGS sequence"/>
</dbReference>
<dbReference type="InterPro" id="IPR008979">
    <property type="entry name" value="Galactose-bd-like_sf"/>
</dbReference>
<dbReference type="Pfam" id="PF01833">
    <property type="entry name" value="TIG"/>
    <property type="match status" value="1"/>
</dbReference>
<dbReference type="PROSITE" id="PS51257">
    <property type="entry name" value="PROKAR_LIPOPROTEIN"/>
    <property type="match status" value="1"/>
</dbReference>
<accession>A0A2N3HWS2</accession>
<dbReference type="InterPro" id="IPR013783">
    <property type="entry name" value="Ig-like_fold"/>
</dbReference>
<dbReference type="SUPFAM" id="SSF81296">
    <property type="entry name" value="E set domains"/>
    <property type="match status" value="1"/>
</dbReference>
<dbReference type="SUPFAM" id="SSF49785">
    <property type="entry name" value="Galactose-binding domain-like"/>
    <property type="match status" value="1"/>
</dbReference>
<feature type="domain" description="IPT/TIG" evidence="2">
    <location>
        <begin position="141"/>
        <end position="207"/>
    </location>
</feature>
<evidence type="ECO:0000313" key="3">
    <source>
        <dbReference type="EMBL" id="PKQ62483.1"/>
    </source>
</evidence>
<name>A0A2N3HWS2_9BACT</name>
<keyword evidence="1" id="KW-0732">Signal</keyword>
<evidence type="ECO:0000259" key="2">
    <source>
        <dbReference type="Pfam" id="PF01833"/>
    </source>
</evidence>
<comment type="caution">
    <text evidence="3">The sequence shown here is derived from an EMBL/GenBank/DDBJ whole genome shotgun (WGS) entry which is preliminary data.</text>
</comment>
<feature type="signal peptide" evidence="1">
    <location>
        <begin position="1"/>
        <end position="29"/>
    </location>
</feature>
<dbReference type="Gene3D" id="2.60.120.430">
    <property type="entry name" value="Galactose-binding lectin"/>
    <property type="match status" value="1"/>
</dbReference>
<organism evidence="3 4">
    <name type="scientific">Labilibaculum filiforme</name>
    <dbReference type="NCBI Taxonomy" id="1940526"/>
    <lineage>
        <taxon>Bacteria</taxon>
        <taxon>Pseudomonadati</taxon>
        <taxon>Bacteroidota</taxon>
        <taxon>Bacteroidia</taxon>
        <taxon>Marinilabiliales</taxon>
        <taxon>Marinifilaceae</taxon>
        <taxon>Labilibaculum</taxon>
    </lineage>
</organism>
<reference evidence="3 4" key="1">
    <citation type="journal article" date="2017" name="Front. Microbiol.">
        <title>Labilibaculum manganireducens gen. nov., sp. nov. and Labilibaculum filiforme sp. nov., Novel Bacteroidetes Isolated from Subsurface Sediments of the Baltic Sea.</title>
        <authorList>
            <person name="Vandieken V."/>
            <person name="Marshall I.P."/>
            <person name="Niemann H."/>
            <person name="Engelen B."/>
            <person name="Cypionka H."/>
        </authorList>
    </citation>
    <scope>NUCLEOTIDE SEQUENCE [LARGE SCALE GENOMIC DNA]</scope>
    <source>
        <strain evidence="3 4">59.16B</strain>
    </source>
</reference>
<dbReference type="Gene3D" id="2.60.40.10">
    <property type="entry name" value="Immunoglobulins"/>
    <property type="match status" value="2"/>
</dbReference>
<keyword evidence="4" id="KW-1185">Reference proteome</keyword>
<proteinExistence type="predicted"/>
<sequence>MSSIMKTKYKMNNIISALLVLMVSVLSYSCDDDANLNPAIDVMVSENTDLNINSGKPNDLIIAEGNDLQDVKTVTFRALSAPEENIVDVVFNPVLNSKLAIMFNVPFDETKGSEFGAQVVTITNKDGDVITHDFNLIQPEPTIGVFSPERPKANETVSISGEWFQNVISVSFAGSLVDYTIISSTEISIVVPDGTVLGSDVTIVTDGGEVTAFLDIDIGYNLYLVADFDGGGLRPNNNWITYGDAGPLDYVTGGPSGTFAQFQWLGDNSNGYNGCQSDATETMVVESDPEKVMFLIDVNCNGKIGSVAEFLIVDRDGGNWAFRHEFTEDGWHTIETPVAAFGANYDPENQGSGDVDPTQINQVKVTIAEWGANPSTVQFDNIRFHGFY</sequence>